<keyword evidence="18" id="KW-0479">Metal-binding</keyword>
<keyword evidence="13" id="KW-0594">Phospholipid biosynthesis</keyword>
<evidence type="ECO:0000313" key="22">
    <source>
        <dbReference type="Proteomes" id="UP000288943"/>
    </source>
</evidence>
<comment type="similarity">
    <text evidence="2">Belongs to the bacterial diacylglycerol kinase family.</text>
</comment>
<evidence type="ECO:0000313" key="21">
    <source>
        <dbReference type="EMBL" id="QAV20404.1"/>
    </source>
</evidence>
<dbReference type="Gene3D" id="1.10.287.3610">
    <property type="match status" value="1"/>
</dbReference>
<feature type="transmembrane region" description="Helical" evidence="19">
    <location>
        <begin position="30"/>
        <end position="47"/>
    </location>
</feature>
<dbReference type="EMBL" id="CP026520">
    <property type="protein sequence ID" value="QAV20404.1"/>
    <property type="molecule type" value="Genomic_DNA"/>
</dbReference>
<feature type="binding site" evidence="17">
    <location>
        <position position="6"/>
    </location>
    <ligand>
        <name>ATP</name>
        <dbReference type="ChEBI" id="CHEBI:30616"/>
    </ligand>
</feature>
<keyword evidence="8 21" id="KW-0418">Kinase</keyword>
<keyword evidence="10 19" id="KW-1133">Transmembrane helix</keyword>
<feature type="transmembrane region" description="Helical" evidence="19">
    <location>
        <begin position="127"/>
        <end position="148"/>
    </location>
</feature>
<dbReference type="InterPro" id="IPR036945">
    <property type="entry name" value="DAGK_sf"/>
</dbReference>
<evidence type="ECO:0000256" key="14">
    <source>
        <dbReference type="ARBA" id="ARBA00023264"/>
    </source>
</evidence>
<keyword evidence="18" id="KW-0460">Magnesium</keyword>
<dbReference type="RefSeq" id="WP_042230039.1">
    <property type="nucleotide sequence ID" value="NZ_CP026520.1"/>
</dbReference>
<reference evidence="21 22" key="1">
    <citation type="submission" date="2018-01" db="EMBL/GenBank/DDBJ databases">
        <title>The whole genome sequencing and assembly of Paenibacillus chitinolyticus KCCM 41400 strain.</title>
        <authorList>
            <person name="Kim J.-Y."/>
            <person name="Park M.-K."/>
            <person name="Lee Y.-J."/>
            <person name="Yi H."/>
            <person name="Bahn Y.-S."/>
            <person name="Kim J.F."/>
            <person name="Lee D.-W."/>
        </authorList>
    </citation>
    <scope>NUCLEOTIDE SEQUENCE [LARGE SCALE GENOMIC DNA]</scope>
    <source>
        <strain evidence="21 22">KCCM 41400</strain>
    </source>
</reference>
<keyword evidence="23" id="KW-1185">Reference proteome</keyword>
<evidence type="ECO:0000256" key="13">
    <source>
        <dbReference type="ARBA" id="ARBA00023209"/>
    </source>
</evidence>
<dbReference type="GO" id="GO:0008654">
    <property type="term" value="P:phospholipid biosynthetic process"/>
    <property type="evidence" value="ECO:0007669"/>
    <property type="project" value="UniProtKB-KW"/>
</dbReference>
<dbReference type="KEGG" id="pchi:PC41400_23120"/>
<gene>
    <name evidence="20" type="ORF">M5X16_03860</name>
    <name evidence="21" type="ORF">PC41400_23120</name>
</gene>
<reference evidence="20 23" key="2">
    <citation type="submission" date="2022-05" db="EMBL/GenBank/DDBJ databases">
        <title>Genome Sequencing of Bee-Associated Microbes.</title>
        <authorList>
            <person name="Dunlap C."/>
        </authorList>
    </citation>
    <scope>NUCLEOTIDE SEQUENCE [LARGE SCALE GENOMIC DNA]</scope>
    <source>
        <strain evidence="20 23">NRRL B-23120</strain>
    </source>
</reference>
<feature type="transmembrane region" description="Helical" evidence="19">
    <location>
        <begin position="209"/>
        <end position="229"/>
    </location>
</feature>
<keyword evidence="6 19" id="KW-0812">Transmembrane</keyword>
<dbReference type="GO" id="GO:0016301">
    <property type="term" value="F:kinase activity"/>
    <property type="evidence" value="ECO:0007669"/>
    <property type="project" value="UniProtKB-KW"/>
</dbReference>
<feature type="binding site" evidence="16">
    <location>
        <position position="66"/>
    </location>
    <ligand>
        <name>substrate</name>
    </ligand>
</feature>
<keyword evidence="5" id="KW-0808">Transferase</keyword>
<keyword evidence="3" id="KW-1003">Cell membrane</keyword>
<organism evidence="21 22">
    <name type="scientific">Paenibacillus chitinolyticus</name>
    <dbReference type="NCBI Taxonomy" id="79263"/>
    <lineage>
        <taxon>Bacteria</taxon>
        <taxon>Bacillati</taxon>
        <taxon>Bacillota</taxon>
        <taxon>Bacilli</taxon>
        <taxon>Bacillales</taxon>
        <taxon>Paenibacillaceae</taxon>
        <taxon>Paenibacillus</taxon>
    </lineage>
</organism>
<comment type="cofactor">
    <cofactor evidence="18">
        <name>Mg(2+)</name>
        <dbReference type="ChEBI" id="CHEBI:18420"/>
    </cofactor>
    <text evidence="18">Mn(2+), Zn(2+), Cd(2+) and Co(2+) support activity to lesser extents.</text>
</comment>
<feature type="active site" description="Proton acceptor" evidence="15">
    <location>
        <position position="66"/>
    </location>
</feature>
<protein>
    <submittedName>
        <fullName evidence="20 21">Diacylglycerol kinase</fullName>
    </submittedName>
</protein>
<evidence type="ECO:0000256" key="5">
    <source>
        <dbReference type="ARBA" id="ARBA00022679"/>
    </source>
</evidence>
<keyword evidence="11" id="KW-0443">Lipid metabolism</keyword>
<dbReference type="Pfam" id="PF01219">
    <property type="entry name" value="DAGK_prokar"/>
    <property type="match status" value="1"/>
</dbReference>
<evidence type="ECO:0000313" key="23">
    <source>
        <dbReference type="Proteomes" id="UP001527202"/>
    </source>
</evidence>
<evidence type="ECO:0000256" key="11">
    <source>
        <dbReference type="ARBA" id="ARBA00023098"/>
    </source>
</evidence>
<dbReference type="PANTHER" id="PTHR34299:SF1">
    <property type="entry name" value="DIACYLGLYCEROL KINASE"/>
    <property type="match status" value="1"/>
</dbReference>
<dbReference type="Proteomes" id="UP001527202">
    <property type="component" value="Unassembled WGS sequence"/>
</dbReference>
<keyword evidence="12 19" id="KW-0472">Membrane</keyword>
<dbReference type="InterPro" id="IPR000829">
    <property type="entry name" value="DAGK"/>
</dbReference>
<accession>A0A410X1B0</accession>
<dbReference type="GO" id="GO:0005524">
    <property type="term" value="F:ATP binding"/>
    <property type="evidence" value="ECO:0007669"/>
    <property type="project" value="UniProtKB-KW"/>
</dbReference>
<dbReference type="AlphaFoldDB" id="A0A410X1B0"/>
<name>A0A410X1B0_9BACL</name>
<evidence type="ECO:0000256" key="2">
    <source>
        <dbReference type="ARBA" id="ARBA00005967"/>
    </source>
</evidence>
<evidence type="ECO:0000256" key="10">
    <source>
        <dbReference type="ARBA" id="ARBA00022989"/>
    </source>
</evidence>
<evidence type="ECO:0000313" key="20">
    <source>
        <dbReference type="EMBL" id="MCY9594911.1"/>
    </source>
</evidence>
<dbReference type="Proteomes" id="UP000288943">
    <property type="component" value="Chromosome"/>
</dbReference>
<evidence type="ECO:0000256" key="7">
    <source>
        <dbReference type="ARBA" id="ARBA00022741"/>
    </source>
</evidence>
<feature type="binding site" evidence="18">
    <location>
        <position position="73"/>
    </location>
    <ligand>
        <name>a divalent metal cation</name>
        <dbReference type="ChEBI" id="CHEBI:60240"/>
    </ligand>
</feature>
<feature type="binding site" evidence="17">
    <location>
        <position position="73"/>
    </location>
    <ligand>
        <name>ATP</name>
        <dbReference type="ChEBI" id="CHEBI:30616"/>
    </ligand>
</feature>
<dbReference type="EMBL" id="JAMDMJ010000003">
    <property type="protein sequence ID" value="MCY9594911.1"/>
    <property type="molecule type" value="Genomic_DNA"/>
</dbReference>
<evidence type="ECO:0000256" key="8">
    <source>
        <dbReference type="ARBA" id="ARBA00022777"/>
    </source>
</evidence>
<evidence type="ECO:0000256" key="4">
    <source>
        <dbReference type="ARBA" id="ARBA00022516"/>
    </source>
</evidence>
<evidence type="ECO:0000256" key="16">
    <source>
        <dbReference type="PIRSR" id="PIRSR600829-2"/>
    </source>
</evidence>
<dbReference type="GeneID" id="95377687"/>
<dbReference type="OrthoDB" id="9789934at2"/>
<feature type="transmembrane region" description="Helical" evidence="19">
    <location>
        <begin position="93"/>
        <end position="115"/>
    </location>
</feature>
<proteinExistence type="inferred from homology"/>
<comment type="subcellular location">
    <subcellularLocation>
        <location evidence="1">Cell membrane</location>
        <topology evidence="1">Multi-pass membrane protein</topology>
    </subcellularLocation>
</comment>
<sequence>MSSFQRFLRGFRFAYEGIKYAFDTQRNMKFHFVVAFLVFLAAVILGLPHWDVLFLLLAVVLVIMTELINTAVEKAVDLAMPELHPLAKIAKDTAAGAVLVAALFAVVVGMVVFYGPADRMLRKAQEAAAANMPGMVWTLIALVVLVTIVIETRFSDRGKLVRPSLLAAVLAALATLIAVIAGQTIVTLLSGTLAALALMVLAERKHRELSSLLLGSVIGAAVTLLAWLWRGWG</sequence>
<feature type="transmembrane region" description="Helical" evidence="19">
    <location>
        <begin position="160"/>
        <end position="179"/>
    </location>
</feature>
<evidence type="ECO:0000256" key="6">
    <source>
        <dbReference type="ARBA" id="ARBA00022692"/>
    </source>
</evidence>
<feature type="binding site" evidence="17">
    <location>
        <begin position="82"/>
        <end position="84"/>
    </location>
    <ligand>
        <name>ATP</name>
        <dbReference type="ChEBI" id="CHEBI:30616"/>
    </ligand>
</feature>
<feature type="binding site" evidence="16">
    <location>
        <position position="6"/>
    </location>
    <ligand>
        <name>substrate</name>
    </ligand>
</feature>
<evidence type="ECO:0000256" key="1">
    <source>
        <dbReference type="ARBA" id="ARBA00004651"/>
    </source>
</evidence>
<dbReference type="PROSITE" id="PS01069">
    <property type="entry name" value="DAGK_PROKAR"/>
    <property type="match status" value="1"/>
</dbReference>
<evidence type="ECO:0000256" key="12">
    <source>
        <dbReference type="ARBA" id="ARBA00023136"/>
    </source>
</evidence>
<dbReference type="PANTHER" id="PTHR34299">
    <property type="entry name" value="DIACYLGLYCEROL KINASE"/>
    <property type="match status" value="1"/>
</dbReference>
<keyword evidence="4" id="KW-0444">Lipid biosynthesis</keyword>
<evidence type="ECO:0000256" key="9">
    <source>
        <dbReference type="ARBA" id="ARBA00022840"/>
    </source>
</evidence>
<evidence type="ECO:0000256" key="15">
    <source>
        <dbReference type="PIRSR" id="PIRSR600829-1"/>
    </source>
</evidence>
<evidence type="ECO:0000256" key="17">
    <source>
        <dbReference type="PIRSR" id="PIRSR600829-3"/>
    </source>
</evidence>
<dbReference type="GO" id="GO:0046872">
    <property type="term" value="F:metal ion binding"/>
    <property type="evidence" value="ECO:0007669"/>
    <property type="project" value="UniProtKB-KW"/>
</dbReference>
<keyword evidence="9 17" id="KW-0067">ATP-binding</keyword>
<dbReference type="GO" id="GO:0005886">
    <property type="term" value="C:plasma membrane"/>
    <property type="evidence" value="ECO:0007669"/>
    <property type="project" value="UniProtKB-SubCell"/>
</dbReference>
<dbReference type="InterPro" id="IPR033717">
    <property type="entry name" value="UDPK"/>
</dbReference>
<dbReference type="CDD" id="cd14265">
    <property type="entry name" value="UDPK_IM_like"/>
    <property type="match status" value="1"/>
</dbReference>
<keyword evidence="14" id="KW-1208">Phospholipid metabolism</keyword>
<evidence type="ECO:0000256" key="19">
    <source>
        <dbReference type="SAM" id="Phobius"/>
    </source>
</evidence>
<feature type="binding site" evidence="17">
    <location>
        <begin position="91"/>
        <end position="92"/>
    </location>
    <ligand>
        <name>ATP</name>
        <dbReference type="ChEBI" id="CHEBI:30616"/>
    </ligand>
</feature>
<evidence type="ECO:0000256" key="18">
    <source>
        <dbReference type="PIRSR" id="PIRSR600829-4"/>
    </source>
</evidence>
<keyword evidence="7 17" id="KW-0547">Nucleotide-binding</keyword>
<evidence type="ECO:0000256" key="3">
    <source>
        <dbReference type="ARBA" id="ARBA00022475"/>
    </source>
</evidence>